<protein>
    <submittedName>
        <fullName evidence="1">Expressed protein</fullName>
    </submittedName>
</protein>
<sequence length="399" mass="46799">MRHVLEESHSGLLLKLQSSREEILKSGGEEAYSNLQRLLDNLDLYQFESSREVYRIDEASLKSQKERKETILGDFYRLFVPVSTNFYPNFKVENLPAINFAFRILDWIALNEPNEHILLYNLLNDKIMMEGLIWYTSSQVIINRGYIEVFKTNEIQDLLLNHQDLGAIRNILNCLGENHLKKLELGFIRAHMNSLIKDNNTRAKFGEILKKMEEALSFSPNWLNVLHMNSVKQDSPTFFAEKVLFLHALNYCYGVYHNFKYGSPIRTKVDIFEECFNLFKRQLMVLLDLAESENCSQVDISTDFPVMHYLLGLELMAMRNSLPGEDEIERRKSRFLKQYNNLERTYNNFFYSPSFFGTVDLKNKITIWENNTPMNEINNEINMLHGLHKSMKIVEKSDA</sequence>
<dbReference type="Proteomes" id="UP001153365">
    <property type="component" value="Unassembled WGS sequence"/>
</dbReference>
<comment type="caution">
    <text evidence="1">The sequence shown here is derived from an EMBL/GenBank/DDBJ whole genome shotgun (WGS) entry which is preliminary data.</text>
</comment>
<evidence type="ECO:0000313" key="1">
    <source>
        <dbReference type="EMBL" id="CAH7675158.1"/>
    </source>
</evidence>
<name>A0AAV0AXQ0_PHAPC</name>
<dbReference type="AlphaFoldDB" id="A0AAV0AXQ0"/>
<reference evidence="1" key="1">
    <citation type="submission" date="2022-06" db="EMBL/GenBank/DDBJ databases">
        <authorList>
            <consortium name="SYNGENTA / RWTH Aachen University"/>
        </authorList>
    </citation>
    <scope>NUCLEOTIDE SEQUENCE</scope>
</reference>
<keyword evidence="2" id="KW-1185">Reference proteome</keyword>
<gene>
    <name evidence="1" type="ORF">PPACK8108_LOCUS10127</name>
</gene>
<evidence type="ECO:0000313" key="2">
    <source>
        <dbReference type="Proteomes" id="UP001153365"/>
    </source>
</evidence>
<organism evidence="1 2">
    <name type="scientific">Phakopsora pachyrhizi</name>
    <name type="common">Asian soybean rust disease fungus</name>
    <dbReference type="NCBI Taxonomy" id="170000"/>
    <lineage>
        <taxon>Eukaryota</taxon>
        <taxon>Fungi</taxon>
        <taxon>Dikarya</taxon>
        <taxon>Basidiomycota</taxon>
        <taxon>Pucciniomycotina</taxon>
        <taxon>Pucciniomycetes</taxon>
        <taxon>Pucciniales</taxon>
        <taxon>Phakopsoraceae</taxon>
        <taxon>Phakopsora</taxon>
    </lineage>
</organism>
<dbReference type="EMBL" id="CALTRL010002262">
    <property type="protein sequence ID" value="CAH7675158.1"/>
    <property type="molecule type" value="Genomic_DNA"/>
</dbReference>
<accession>A0AAV0AXQ0</accession>
<proteinExistence type="predicted"/>